<evidence type="ECO:0000256" key="7">
    <source>
        <dbReference type="RuleBase" id="RU366011"/>
    </source>
</evidence>
<dbReference type="Proteomes" id="UP000031516">
    <property type="component" value="Unassembled WGS sequence"/>
</dbReference>
<dbReference type="GO" id="GO:0045454">
    <property type="term" value="P:cell redox homeostasis"/>
    <property type="evidence" value="ECO:0007669"/>
    <property type="project" value="TreeGrafter"/>
</dbReference>
<accession>A0A0A8LBN1</accession>
<dbReference type="InterPro" id="IPR037944">
    <property type="entry name" value="PRX5-like"/>
</dbReference>
<gene>
    <name evidence="9" type="ORF">KLDO_g4492</name>
</gene>
<evidence type="ECO:0000313" key="10">
    <source>
        <dbReference type="Proteomes" id="UP000031516"/>
    </source>
</evidence>
<keyword evidence="4 7" id="KW-0560">Oxidoreductase</keyword>
<dbReference type="Gene3D" id="3.40.30.10">
    <property type="entry name" value="Glutaredoxin"/>
    <property type="match status" value="1"/>
</dbReference>
<dbReference type="GO" id="GO:0008379">
    <property type="term" value="F:thioredoxin peroxidase activity"/>
    <property type="evidence" value="ECO:0007669"/>
    <property type="project" value="InterPro"/>
</dbReference>
<sequence>MSATTLPDTKFQYVKIIPSLEGSEACTFPVETSFDEFKGAVVITGAPAAFSPTCTVSHIPGYIEKLDQLVKAGASQVFVVTADNPFANKAWAKSLGVKESEKIKFITDSGAKFSQSLGYALPIGDGVFWASRYLVIAKDGKIVYHAVEEKPASDVTVSSVDNALEQLKKL</sequence>
<dbReference type="InterPro" id="IPR036249">
    <property type="entry name" value="Thioredoxin-like_sf"/>
</dbReference>
<dbReference type="GO" id="GO:0034599">
    <property type="term" value="P:cellular response to oxidative stress"/>
    <property type="evidence" value="ECO:0007669"/>
    <property type="project" value="InterPro"/>
</dbReference>
<dbReference type="PANTHER" id="PTHR10430">
    <property type="entry name" value="PEROXIREDOXIN"/>
    <property type="match status" value="1"/>
</dbReference>
<comment type="function">
    <text evidence="7">Thiol-specific peroxidase that catalyzes the reduction of hydrogen peroxide and organic hydroperoxides to water and alcohols, respectively. Plays a role in cell protection against oxidative stress by detoxifying peroxides.</text>
</comment>
<dbReference type="PROSITE" id="PS51352">
    <property type="entry name" value="THIOREDOXIN_2"/>
    <property type="match status" value="1"/>
</dbReference>
<dbReference type="InterPro" id="IPR013740">
    <property type="entry name" value="Redoxin"/>
</dbReference>
<dbReference type="InterPro" id="IPR013766">
    <property type="entry name" value="Thioredoxin_domain"/>
</dbReference>
<dbReference type="GO" id="GO:0005777">
    <property type="term" value="C:peroxisome"/>
    <property type="evidence" value="ECO:0007669"/>
    <property type="project" value="TreeGrafter"/>
</dbReference>
<evidence type="ECO:0000256" key="5">
    <source>
        <dbReference type="ARBA" id="ARBA00023284"/>
    </source>
</evidence>
<dbReference type="AlphaFoldDB" id="A0A0A8LBN1"/>
<evidence type="ECO:0000256" key="2">
    <source>
        <dbReference type="ARBA" id="ARBA00022559"/>
    </source>
</evidence>
<name>A0A0A8LBN1_9SACH</name>
<feature type="active site" description="Cysteine sulfenic acid (-SOH) intermediate" evidence="6">
    <location>
        <position position="54"/>
    </location>
</feature>
<comment type="caution">
    <text evidence="9">The sequence shown here is derived from an EMBL/GenBank/DDBJ whole genome shotgun (WGS) entry which is preliminary data.</text>
</comment>
<dbReference type="OrthoDB" id="1882547at2759"/>
<dbReference type="SUPFAM" id="SSF52833">
    <property type="entry name" value="Thioredoxin-like"/>
    <property type="match status" value="1"/>
</dbReference>
<evidence type="ECO:0000256" key="6">
    <source>
        <dbReference type="PIRSR" id="PIRSR637944-1"/>
    </source>
</evidence>
<feature type="domain" description="Thioredoxin" evidence="8">
    <location>
        <begin position="5"/>
        <end position="169"/>
    </location>
</feature>
<evidence type="ECO:0000256" key="3">
    <source>
        <dbReference type="ARBA" id="ARBA00022862"/>
    </source>
</evidence>
<protein>
    <submittedName>
        <fullName evidence="9">WGS project CCBQ000000000 data, contig 00058</fullName>
    </submittedName>
</protein>
<proteinExistence type="inferred from homology"/>
<evidence type="ECO:0000259" key="8">
    <source>
        <dbReference type="PROSITE" id="PS51352"/>
    </source>
</evidence>
<dbReference type="PANTHER" id="PTHR10430:SF16">
    <property type="entry name" value="PEROXIREDOXIN-5, MITOCHONDRIAL"/>
    <property type="match status" value="1"/>
</dbReference>
<keyword evidence="5 7" id="KW-0676">Redox-active center</keyword>
<dbReference type="CDD" id="cd03013">
    <property type="entry name" value="PRX5_like"/>
    <property type="match status" value="1"/>
</dbReference>
<keyword evidence="10" id="KW-1185">Reference proteome</keyword>
<dbReference type="Pfam" id="PF08534">
    <property type="entry name" value="Redoxin"/>
    <property type="match status" value="1"/>
</dbReference>
<evidence type="ECO:0000313" key="9">
    <source>
        <dbReference type="EMBL" id="CDO96285.1"/>
    </source>
</evidence>
<organism evidence="9 10">
    <name type="scientific">Kluyveromyces dobzhanskii CBS 2104</name>
    <dbReference type="NCBI Taxonomy" id="1427455"/>
    <lineage>
        <taxon>Eukaryota</taxon>
        <taxon>Fungi</taxon>
        <taxon>Dikarya</taxon>
        <taxon>Ascomycota</taxon>
        <taxon>Saccharomycotina</taxon>
        <taxon>Saccharomycetes</taxon>
        <taxon>Saccharomycetales</taxon>
        <taxon>Saccharomycetaceae</taxon>
        <taxon>Kluyveromyces</taxon>
    </lineage>
</organism>
<reference evidence="9 10" key="1">
    <citation type="submission" date="2014-03" db="EMBL/GenBank/DDBJ databases">
        <title>The genome of Kluyveromyces dobzhanskii.</title>
        <authorList>
            <person name="Nystedt B."/>
            <person name="Astrom S."/>
        </authorList>
    </citation>
    <scope>NUCLEOTIDE SEQUENCE [LARGE SCALE GENOMIC DNA]</scope>
    <source>
        <strain evidence="9 10">CBS 2104</strain>
    </source>
</reference>
<dbReference type="GO" id="GO:0005739">
    <property type="term" value="C:mitochondrion"/>
    <property type="evidence" value="ECO:0007669"/>
    <property type="project" value="TreeGrafter"/>
</dbReference>
<comment type="similarity">
    <text evidence="1 7">Belongs to the peroxiredoxin family. Prx5 subfamily.</text>
</comment>
<evidence type="ECO:0000256" key="1">
    <source>
        <dbReference type="ARBA" id="ARBA00010505"/>
    </source>
</evidence>
<dbReference type="EMBL" id="CCBQ010000047">
    <property type="protein sequence ID" value="CDO96285.1"/>
    <property type="molecule type" value="Genomic_DNA"/>
</dbReference>
<keyword evidence="2 7" id="KW-0575">Peroxidase</keyword>
<keyword evidence="3 7" id="KW-0049">Antioxidant</keyword>
<dbReference type="GO" id="GO:0042744">
    <property type="term" value="P:hydrogen peroxide catabolic process"/>
    <property type="evidence" value="ECO:0007669"/>
    <property type="project" value="TreeGrafter"/>
</dbReference>
<evidence type="ECO:0000256" key="4">
    <source>
        <dbReference type="ARBA" id="ARBA00023002"/>
    </source>
</evidence>